<keyword evidence="2" id="KW-1185">Reference proteome</keyword>
<evidence type="ECO:0000313" key="2">
    <source>
        <dbReference type="Proteomes" id="UP000318943"/>
    </source>
</evidence>
<gene>
    <name evidence="1" type="ORF">FGG12_19050</name>
</gene>
<organism evidence="1 2">
    <name type="scientific">Cupriavidus campinensis</name>
    <dbReference type="NCBI Taxonomy" id="151783"/>
    <lineage>
        <taxon>Bacteria</taxon>
        <taxon>Pseudomonadati</taxon>
        <taxon>Pseudomonadota</taxon>
        <taxon>Betaproteobacteria</taxon>
        <taxon>Burkholderiales</taxon>
        <taxon>Burkholderiaceae</taxon>
        <taxon>Cupriavidus</taxon>
    </lineage>
</organism>
<reference evidence="1 2" key="1">
    <citation type="submission" date="2019-05" db="EMBL/GenBank/DDBJ databases">
        <title>Whole genome sequence analysis of Cupriavidus campinensis S14E4C strain.</title>
        <authorList>
            <person name="Abbaszade G."/>
            <person name="Szabo A."/>
            <person name="Toumi M."/>
            <person name="Toth E."/>
        </authorList>
    </citation>
    <scope>NUCLEOTIDE SEQUENCE [LARGE SCALE GENOMIC DNA]</scope>
    <source>
        <strain evidence="1 2">S14E4C</strain>
    </source>
</reference>
<accession>A0ABY3EJ44</accession>
<evidence type="ECO:0000313" key="1">
    <source>
        <dbReference type="EMBL" id="TSP10963.1"/>
    </source>
</evidence>
<protein>
    <submittedName>
        <fullName evidence="1">DUF3775 domain-containing protein</fullName>
    </submittedName>
</protein>
<comment type="caution">
    <text evidence="1">The sequence shown here is derived from an EMBL/GenBank/DDBJ whole genome shotgun (WGS) entry which is preliminary data.</text>
</comment>
<proteinExistence type="predicted"/>
<sequence>MTPNLRKTIDELVRLDRQRRAGGANSQQIPTILAGPDAVETLLATLSAEDFIYVKALMHYGRGDDFGHDAPFSKYLEWTTTNLNDGSVAYLAGKNLSEELPAGLKKLGL</sequence>
<name>A0ABY3EJ44_9BURK</name>
<dbReference type="EMBL" id="VCIZ01000012">
    <property type="protein sequence ID" value="TSP10963.1"/>
    <property type="molecule type" value="Genomic_DNA"/>
</dbReference>
<dbReference type="RefSeq" id="WP_144200094.1">
    <property type="nucleotide sequence ID" value="NZ_CAJPVH010000008.1"/>
</dbReference>
<dbReference type="Proteomes" id="UP000318943">
    <property type="component" value="Unassembled WGS sequence"/>
</dbReference>